<dbReference type="Pfam" id="PF11638">
    <property type="entry name" value="DnaA_N"/>
    <property type="match status" value="1"/>
</dbReference>
<feature type="binding site" evidence="8">
    <location>
        <position position="145"/>
    </location>
    <ligand>
        <name>ATP</name>
        <dbReference type="ChEBI" id="CHEBI:30616"/>
    </ligand>
</feature>
<dbReference type="Gene3D" id="3.40.50.300">
    <property type="entry name" value="P-loop containing nucleotide triphosphate hydrolases"/>
    <property type="match status" value="1"/>
</dbReference>
<feature type="domain" description="Chromosomal replication initiator DnaA C-terminal" evidence="13">
    <location>
        <begin position="342"/>
        <end position="411"/>
    </location>
</feature>
<keyword evidence="3 8" id="KW-0235">DNA replication</keyword>
<dbReference type="GO" id="GO:0005737">
    <property type="term" value="C:cytoplasm"/>
    <property type="evidence" value="ECO:0007669"/>
    <property type="project" value="UniProtKB-SubCell"/>
</dbReference>
<dbReference type="GO" id="GO:0008289">
    <property type="term" value="F:lipid binding"/>
    <property type="evidence" value="ECO:0007669"/>
    <property type="project" value="UniProtKB-KW"/>
</dbReference>
<dbReference type="InterPro" id="IPR001957">
    <property type="entry name" value="Chromosome_initiator_DnaA"/>
</dbReference>
<evidence type="ECO:0000256" key="10">
    <source>
        <dbReference type="RuleBase" id="RU000577"/>
    </source>
</evidence>
<keyword evidence="6 8" id="KW-0446">Lipid-binding</keyword>
<comment type="subcellular location">
    <subcellularLocation>
        <location evidence="8">Cytoplasm</location>
    </subcellularLocation>
</comment>
<keyword evidence="5 8" id="KW-0067">ATP-binding</keyword>
<feature type="region of interest" description="Domain IV, binds dsDNA" evidence="8">
    <location>
        <begin position="314"/>
        <end position="436"/>
    </location>
</feature>
<dbReference type="AlphaFoldDB" id="A0A1M5VUD2"/>
<reference evidence="14 15" key="1">
    <citation type="submission" date="2016-11" db="EMBL/GenBank/DDBJ databases">
        <authorList>
            <person name="Jaros S."/>
            <person name="Januszkiewicz K."/>
            <person name="Wedrychowicz H."/>
        </authorList>
    </citation>
    <scope>NUCLEOTIDE SEQUENCE [LARGE SCALE GENOMIC DNA]</scope>
    <source>
        <strain evidence="14 15">DSM 10068</strain>
    </source>
</reference>
<dbReference type="PANTHER" id="PTHR30050:SF2">
    <property type="entry name" value="CHROMOSOMAL REPLICATION INITIATOR PROTEIN DNAA"/>
    <property type="match status" value="1"/>
</dbReference>
<dbReference type="Pfam" id="PF00308">
    <property type="entry name" value="Bac_DnaA"/>
    <property type="match status" value="1"/>
</dbReference>
<dbReference type="GO" id="GO:0006275">
    <property type="term" value="P:regulation of DNA replication"/>
    <property type="evidence" value="ECO:0007669"/>
    <property type="project" value="UniProtKB-UniRule"/>
</dbReference>
<dbReference type="InterPro" id="IPR013159">
    <property type="entry name" value="DnaA_C"/>
</dbReference>
<evidence type="ECO:0000256" key="1">
    <source>
        <dbReference type="ARBA" id="ARBA00006583"/>
    </source>
</evidence>
<dbReference type="PANTHER" id="PTHR30050">
    <property type="entry name" value="CHROMOSOMAL REPLICATION INITIATOR PROTEIN DNAA"/>
    <property type="match status" value="1"/>
</dbReference>
<dbReference type="SMART" id="SM00382">
    <property type="entry name" value="AAA"/>
    <property type="match status" value="1"/>
</dbReference>
<proteinExistence type="inferred from homology"/>
<keyword evidence="15" id="KW-1185">Reference proteome</keyword>
<dbReference type="NCBIfam" id="TIGR00362">
    <property type="entry name" value="DnaA"/>
    <property type="match status" value="1"/>
</dbReference>
<feature type="domain" description="AAA+ ATPase" evidence="12">
    <location>
        <begin position="130"/>
        <end position="254"/>
    </location>
</feature>
<dbReference type="InterPro" id="IPR003593">
    <property type="entry name" value="AAA+_ATPase"/>
</dbReference>
<dbReference type="InterPro" id="IPR013317">
    <property type="entry name" value="DnaA_dom"/>
</dbReference>
<evidence type="ECO:0000256" key="2">
    <source>
        <dbReference type="ARBA" id="ARBA00022490"/>
    </source>
</evidence>
<keyword evidence="2 8" id="KW-0963">Cytoplasm</keyword>
<comment type="domain">
    <text evidence="8">Domain I is involved in oligomerization and binding regulators, domain II is flexibile and of varying length in different bacteria, domain III forms the AAA+ region, while domain IV binds dsDNA.</text>
</comment>
<evidence type="ECO:0000256" key="7">
    <source>
        <dbReference type="ARBA" id="ARBA00023125"/>
    </source>
</evidence>
<dbReference type="EMBL" id="FQXV01000002">
    <property type="protein sequence ID" value="SHH78882.1"/>
    <property type="molecule type" value="Genomic_DNA"/>
</dbReference>
<evidence type="ECO:0000256" key="6">
    <source>
        <dbReference type="ARBA" id="ARBA00023121"/>
    </source>
</evidence>
<keyword evidence="7 8" id="KW-0238">DNA-binding</keyword>
<dbReference type="PRINTS" id="PR00051">
    <property type="entry name" value="DNAA"/>
</dbReference>
<comment type="similarity">
    <text evidence="1 8 11">Belongs to the DnaA family.</text>
</comment>
<feature type="region of interest" description="Domain III, AAA+ region" evidence="8">
    <location>
        <begin position="97"/>
        <end position="313"/>
    </location>
</feature>
<feature type="binding site" evidence="8">
    <location>
        <position position="143"/>
    </location>
    <ligand>
        <name>ATP</name>
        <dbReference type="ChEBI" id="CHEBI:30616"/>
    </ligand>
</feature>
<dbReference type="GO" id="GO:0003688">
    <property type="term" value="F:DNA replication origin binding"/>
    <property type="evidence" value="ECO:0007669"/>
    <property type="project" value="UniProtKB-UniRule"/>
</dbReference>
<feature type="binding site" evidence="8">
    <location>
        <position position="144"/>
    </location>
    <ligand>
        <name>ATP</name>
        <dbReference type="ChEBI" id="CHEBI:30616"/>
    </ligand>
</feature>
<feature type="region of interest" description="Domain I, interacts with DnaA modulators" evidence="8">
    <location>
        <begin position="1"/>
        <end position="89"/>
    </location>
</feature>
<dbReference type="RefSeq" id="WP_073076575.1">
    <property type="nucleotide sequence ID" value="NZ_FQXV01000002.1"/>
</dbReference>
<organism evidence="14 15">
    <name type="scientific">Sporobacter termitidis DSM 10068</name>
    <dbReference type="NCBI Taxonomy" id="1123282"/>
    <lineage>
        <taxon>Bacteria</taxon>
        <taxon>Bacillati</taxon>
        <taxon>Bacillota</taxon>
        <taxon>Clostridia</taxon>
        <taxon>Eubacteriales</taxon>
        <taxon>Oscillospiraceae</taxon>
        <taxon>Sporobacter</taxon>
    </lineage>
</organism>
<evidence type="ECO:0000256" key="8">
    <source>
        <dbReference type="HAMAP-Rule" id="MF_00377"/>
    </source>
</evidence>
<dbReference type="InterPro" id="IPR027417">
    <property type="entry name" value="P-loop_NTPase"/>
</dbReference>
<dbReference type="Pfam" id="PF08299">
    <property type="entry name" value="Bac_DnaA_C"/>
    <property type="match status" value="1"/>
</dbReference>
<dbReference type="STRING" id="1123282.SAMN02745823_01035"/>
<dbReference type="Gene3D" id="1.10.8.60">
    <property type="match status" value="1"/>
</dbReference>
<evidence type="ECO:0000256" key="11">
    <source>
        <dbReference type="RuleBase" id="RU004227"/>
    </source>
</evidence>
<dbReference type="GO" id="GO:0005886">
    <property type="term" value="C:plasma membrane"/>
    <property type="evidence" value="ECO:0007669"/>
    <property type="project" value="TreeGrafter"/>
</dbReference>
<dbReference type="InterPro" id="IPR024633">
    <property type="entry name" value="DnaA_N_dom"/>
</dbReference>
<dbReference type="CDD" id="cd00009">
    <property type="entry name" value="AAA"/>
    <property type="match status" value="1"/>
</dbReference>
<evidence type="ECO:0000256" key="4">
    <source>
        <dbReference type="ARBA" id="ARBA00022741"/>
    </source>
</evidence>
<dbReference type="Proteomes" id="UP000183995">
    <property type="component" value="Unassembled WGS sequence"/>
</dbReference>
<dbReference type="InterPro" id="IPR010921">
    <property type="entry name" value="Trp_repressor/repl_initiator"/>
</dbReference>
<comment type="caution">
    <text evidence="8">Lacks conserved residue(s) required for the propagation of feature annotation.</text>
</comment>
<protein>
    <recommendedName>
        <fullName evidence="8 9">Chromosomal replication initiator protein DnaA</fullName>
    </recommendedName>
</protein>
<gene>
    <name evidence="8" type="primary">dnaA</name>
    <name evidence="14" type="ORF">SAMN02745823_01035</name>
</gene>
<dbReference type="InterPro" id="IPR038454">
    <property type="entry name" value="DnaA_N_sf"/>
</dbReference>
<dbReference type="OrthoDB" id="9807019at2"/>
<comment type="function">
    <text evidence="8 10">Plays an essential role in the initiation and regulation of chromosomal replication. ATP-DnaA binds to the origin of replication (oriC) to initiate formation of the DNA replication initiation complex once per cell cycle. Binds the DnaA box (a 9 base pair repeat at the origin) and separates the double-stranded (ds)DNA. Forms a right-handed helical filament on oriC DNA; dsDNA binds to the exterior of the filament while single-stranded (ss)DNA is stabiized in the filament's interior. The ATP-DnaA-oriC complex binds and stabilizes one strand of the AT-rich DNA unwinding element (DUE), permitting loading of DNA polymerase. After initiation quickly degrades to an ADP-DnaA complex that is not apt for DNA replication. Binds acidic phospholipids.</text>
</comment>
<dbReference type="GO" id="GO:0005524">
    <property type="term" value="F:ATP binding"/>
    <property type="evidence" value="ECO:0007669"/>
    <property type="project" value="UniProtKB-UniRule"/>
</dbReference>
<dbReference type="SMART" id="SM00760">
    <property type="entry name" value="Bac_DnaA_C"/>
    <property type="match status" value="1"/>
</dbReference>
<evidence type="ECO:0000313" key="15">
    <source>
        <dbReference type="Proteomes" id="UP000183995"/>
    </source>
</evidence>
<dbReference type="SUPFAM" id="SSF52540">
    <property type="entry name" value="P-loop containing nucleoside triphosphate hydrolases"/>
    <property type="match status" value="1"/>
</dbReference>
<evidence type="ECO:0000259" key="12">
    <source>
        <dbReference type="SMART" id="SM00382"/>
    </source>
</evidence>
<dbReference type="HAMAP" id="MF_00377">
    <property type="entry name" value="DnaA_bact"/>
    <property type="match status" value="1"/>
</dbReference>
<dbReference type="FunFam" id="3.40.50.300:FF:000668">
    <property type="entry name" value="Chromosomal replication initiator protein DnaA"/>
    <property type="match status" value="1"/>
</dbReference>
<dbReference type="Gene3D" id="1.10.1750.10">
    <property type="match status" value="1"/>
</dbReference>
<dbReference type="InterPro" id="IPR020591">
    <property type="entry name" value="Chromosome_initiator_DnaA-like"/>
</dbReference>
<comment type="subunit">
    <text evidence="8">Oligomerizes as a right-handed, spiral filament on DNA at oriC.</text>
</comment>
<dbReference type="Gene3D" id="3.30.300.180">
    <property type="match status" value="1"/>
</dbReference>
<dbReference type="SUPFAM" id="SSF48295">
    <property type="entry name" value="TrpR-like"/>
    <property type="match status" value="1"/>
</dbReference>
<evidence type="ECO:0000259" key="13">
    <source>
        <dbReference type="SMART" id="SM00760"/>
    </source>
</evidence>
<evidence type="ECO:0000256" key="3">
    <source>
        <dbReference type="ARBA" id="ARBA00022705"/>
    </source>
</evidence>
<sequence>MNSASDVWNKVLKILGSELTTTAITTWFDDCKAVEITDNRLVIYTPSNFKKDVIEGRFLGSLKNALREIFSGDFDVLVLGEGEFDSFKPKGASGHDPAEEEYTFERFVVGNSNKFAHAAAKAVAEGQIKNFNPLFIYGDSGLGKTHLLHAIRHAVSEKHPEYNIVYVKGDDFTNELIHAIQVGKNVEFREKYRVADLFLMDDIQFIAGKIQTQEEFFHTFNTLYEANRQIVFTSDRPPNEMMRLEDRLKTRFESGLLADIQPPDYETRMAIIKNKAQQLGLFLPDDVSNYIAENMTSNVRQIEGAVKKVMAYRDLMNDSITVSSVSKAIKDMFKEKTEFTPTSDLIIDETAKYYSLTSDDLKGQRRTRNTALARQISMYLIRKLTNLSLKDIGDLYEGRDHTTVLSSIRRIESELKSSAPFNQTIKDITANINSRS</sequence>
<accession>A0A1M5VUD2</accession>
<evidence type="ECO:0000256" key="5">
    <source>
        <dbReference type="ARBA" id="ARBA00022840"/>
    </source>
</evidence>
<dbReference type="GO" id="GO:0006270">
    <property type="term" value="P:DNA replication initiation"/>
    <property type="evidence" value="ECO:0007669"/>
    <property type="project" value="UniProtKB-UniRule"/>
</dbReference>
<evidence type="ECO:0000256" key="9">
    <source>
        <dbReference type="NCBIfam" id="TIGR00362"/>
    </source>
</evidence>
<keyword evidence="4 8" id="KW-0547">Nucleotide-binding</keyword>
<evidence type="ECO:0000313" key="14">
    <source>
        <dbReference type="EMBL" id="SHH78882.1"/>
    </source>
</evidence>
<feature type="binding site" evidence="8">
    <location>
        <position position="141"/>
    </location>
    <ligand>
        <name>ATP</name>
        <dbReference type="ChEBI" id="CHEBI:30616"/>
    </ligand>
</feature>
<name>A0A1M5VUD2_9FIRM</name>
<dbReference type="CDD" id="cd06571">
    <property type="entry name" value="Bac_DnaA_C"/>
    <property type="match status" value="1"/>
</dbReference>